<dbReference type="SUPFAM" id="SSF48452">
    <property type="entry name" value="TPR-like"/>
    <property type="match status" value="1"/>
</dbReference>
<dbReference type="RefSeq" id="WP_115869179.1">
    <property type="nucleotide sequence ID" value="NZ_QREG01000016.1"/>
</dbReference>
<feature type="domain" description="SusD-like N-terminal" evidence="8">
    <location>
        <begin position="130"/>
        <end position="247"/>
    </location>
</feature>
<reference evidence="9 10" key="1">
    <citation type="submission" date="2018-07" db="EMBL/GenBank/DDBJ databases">
        <title>Genomic Encyclopedia of Type Strains, Phase IV (KMG-IV): sequencing the most valuable type-strain genomes for metagenomic binning, comparative biology and taxonomic classification.</title>
        <authorList>
            <person name="Goeker M."/>
        </authorList>
    </citation>
    <scope>NUCLEOTIDE SEQUENCE [LARGE SCALE GENOMIC DNA]</scope>
    <source>
        <strain evidence="9 10">DSM 4134</strain>
    </source>
</reference>
<dbReference type="PROSITE" id="PS51257">
    <property type="entry name" value="PROKAR_LIPOPROTEIN"/>
    <property type="match status" value="1"/>
</dbReference>
<keyword evidence="5" id="KW-0998">Cell outer membrane</keyword>
<dbReference type="InterPro" id="IPR033985">
    <property type="entry name" value="SusD-like_N"/>
</dbReference>
<dbReference type="Pfam" id="PF14322">
    <property type="entry name" value="SusD-like_3"/>
    <property type="match status" value="1"/>
</dbReference>
<comment type="similarity">
    <text evidence="2">Belongs to the SusD family.</text>
</comment>
<sequence>MRVRKYLYKILIVMLVLSSYSCEEYLDAVPENEITKDRVFTNYESVNKVLGVTYWSVHNYIAGRDDWSGPVGVYSDECQPVHANGPHSTNAHTGNWLDWTWREMGFQYNDGGGGQLRRKGVTVGGLAVVGIRLANIALDEYETIREIEEVPQLPGGITGDQIKDYMEGEFRLLRAWFHFELIRRYGPLVIIDVPMDPNEPFLAERERYDVMTDWIVSELETAANLLPEKWTGDFEGRATKTSAMAIRSMALLYAASPNMNLLDNGVEAYNDEYLQRAAEASLEAIQTAQNSGYYRMYPWSEYMENWWSDNDFISDEALWGPPQEYWDNQGNANVVGAGMFRPRAIPGAGGWAAHAAPTQNAVDKFEHIYDNGNAAKAIEDSPEYDPQNPYEDRDPRFYEFIWKNGDDYFFNNDTKVEAWVGGPQWNNANQQGRWTGYFTRKHLWKGCNNVDNVGKQRRMPHIRFVQLYLDFAEAANELVGPNGAISHAGMTMTAVEAINVVRNRVGMPDIHADYTVNADVFRERIRNERAVELYQEMHRFQDLRRWRAFDELQHIYYAVITKDGDNFTYDKAEIENARQYTDKHYWYPLPQAEVQNNPNLAQSPGW</sequence>
<dbReference type="Pfam" id="PF07980">
    <property type="entry name" value="SusD_RagB"/>
    <property type="match status" value="1"/>
</dbReference>
<comment type="subcellular location">
    <subcellularLocation>
        <location evidence="1">Cell outer membrane</location>
    </subcellularLocation>
</comment>
<keyword evidence="4" id="KW-0472">Membrane</keyword>
<evidence type="ECO:0000256" key="2">
    <source>
        <dbReference type="ARBA" id="ARBA00006275"/>
    </source>
</evidence>
<name>A0A3D9L1I9_MARFU</name>
<comment type="caution">
    <text evidence="9">The sequence shown here is derived from an EMBL/GenBank/DDBJ whole genome shotgun (WGS) entry which is preliminary data.</text>
</comment>
<dbReference type="GO" id="GO:0009279">
    <property type="term" value="C:cell outer membrane"/>
    <property type="evidence" value="ECO:0007669"/>
    <property type="project" value="UniProtKB-SubCell"/>
</dbReference>
<evidence type="ECO:0000256" key="6">
    <source>
        <dbReference type="SAM" id="SignalP"/>
    </source>
</evidence>
<dbReference type="InterPro" id="IPR012944">
    <property type="entry name" value="SusD_RagB_dom"/>
</dbReference>
<accession>A0A3D9L1I9</accession>
<feature type="chain" id="PRO_5017657692" evidence="6">
    <location>
        <begin position="22"/>
        <end position="606"/>
    </location>
</feature>
<dbReference type="AlphaFoldDB" id="A0A3D9L1I9"/>
<feature type="signal peptide" evidence="6">
    <location>
        <begin position="1"/>
        <end position="21"/>
    </location>
</feature>
<protein>
    <submittedName>
        <fullName evidence="9">Putative outer membrane starch-binding protein</fullName>
    </submittedName>
</protein>
<evidence type="ECO:0000313" key="10">
    <source>
        <dbReference type="Proteomes" id="UP000256779"/>
    </source>
</evidence>
<evidence type="ECO:0000259" key="7">
    <source>
        <dbReference type="Pfam" id="PF07980"/>
    </source>
</evidence>
<dbReference type="InterPro" id="IPR011990">
    <property type="entry name" value="TPR-like_helical_dom_sf"/>
</dbReference>
<keyword evidence="10" id="KW-1185">Reference proteome</keyword>
<dbReference type="Gene3D" id="1.25.40.390">
    <property type="match status" value="1"/>
</dbReference>
<evidence type="ECO:0000256" key="1">
    <source>
        <dbReference type="ARBA" id="ARBA00004442"/>
    </source>
</evidence>
<gene>
    <name evidence="9" type="ORF">C7460_11671</name>
</gene>
<evidence type="ECO:0000256" key="4">
    <source>
        <dbReference type="ARBA" id="ARBA00023136"/>
    </source>
</evidence>
<dbReference type="Proteomes" id="UP000256779">
    <property type="component" value="Unassembled WGS sequence"/>
</dbReference>
<dbReference type="OrthoDB" id="1109873at2"/>
<evidence type="ECO:0000256" key="5">
    <source>
        <dbReference type="ARBA" id="ARBA00023237"/>
    </source>
</evidence>
<feature type="domain" description="RagB/SusD" evidence="7">
    <location>
        <begin position="346"/>
        <end position="606"/>
    </location>
</feature>
<keyword evidence="3 6" id="KW-0732">Signal</keyword>
<proteinExistence type="inferred from homology"/>
<evidence type="ECO:0000256" key="3">
    <source>
        <dbReference type="ARBA" id="ARBA00022729"/>
    </source>
</evidence>
<evidence type="ECO:0000313" key="9">
    <source>
        <dbReference type="EMBL" id="RED96013.1"/>
    </source>
</evidence>
<organism evidence="9 10">
    <name type="scientific">Marinoscillum furvescens DSM 4134</name>
    <dbReference type="NCBI Taxonomy" id="1122208"/>
    <lineage>
        <taxon>Bacteria</taxon>
        <taxon>Pseudomonadati</taxon>
        <taxon>Bacteroidota</taxon>
        <taxon>Cytophagia</taxon>
        <taxon>Cytophagales</taxon>
        <taxon>Reichenbachiellaceae</taxon>
        <taxon>Marinoscillum</taxon>
    </lineage>
</organism>
<evidence type="ECO:0000259" key="8">
    <source>
        <dbReference type="Pfam" id="PF14322"/>
    </source>
</evidence>
<dbReference type="EMBL" id="QREG01000016">
    <property type="protein sequence ID" value="RED96013.1"/>
    <property type="molecule type" value="Genomic_DNA"/>
</dbReference>